<dbReference type="GO" id="GO:0022857">
    <property type="term" value="F:transmembrane transporter activity"/>
    <property type="evidence" value="ECO:0007669"/>
    <property type="project" value="InterPro"/>
</dbReference>
<protein>
    <recommendedName>
        <fullName evidence="8">Major facilitator superfamily (MFS) profile domain-containing protein</fullName>
    </recommendedName>
</protein>
<proteinExistence type="predicted"/>
<dbReference type="EMBL" id="UINC01026626">
    <property type="protein sequence ID" value="SVB04404.1"/>
    <property type="molecule type" value="Genomic_DNA"/>
</dbReference>
<evidence type="ECO:0000313" key="9">
    <source>
        <dbReference type="EMBL" id="SVB04404.1"/>
    </source>
</evidence>
<feature type="transmembrane region" description="Helical" evidence="7">
    <location>
        <begin position="151"/>
        <end position="172"/>
    </location>
</feature>
<feature type="non-terminal residue" evidence="9">
    <location>
        <position position="610"/>
    </location>
</feature>
<dbReference type="SMART" id="SM00563">
    <property type="entry name" value="PlsC"/>
    <property type="match status" value="1"/>
</dbReference>
<dbReference type="PANTHER" id="PTHR43266">
    <property type="entry name" value="MACROLIDE-EFFLUX PROTEIN"/>
    <property type="match status" value="1"/>
</dbReference>
<comment type="subcellular location">
    <subcellularLocation>
        <location evidence="1">Cell membrane</location>
        <topology evidence="1">Multi-pass membrane protein</topology>
    </subcellularLocation>
</comment>
<feature type="transmembrane region" description="Helical" evidence="7">
    <location>
        <begin position="302"/>
        <end position="325"/>
    </location>
</feature>
<accession>A0A382AST2</accession>
<keyword evidence="3" id="KW-1003">Cell membrane</keyword>
<feature type="transmembrane region" description="Helical" evidence="7">
    <location>
        <begin position="232"/>
        <end position="258"/>
    </location>
</feature>
<evidence type="ECO:0000256" key="2">
    <source>
        <dbReference type="ARBA" id="ARBA00022448"/>
    </source>
</evidence>
<sequence>MDNSNPTDSQPRGSLRGFWSLFVTQFQGAFSDNLFRYVVLFMLTAHFADDLDQRDKLIPLVGALFVLPFVVFSMVGGFLADRFSKRTVTIATKVAEVVIMCVALAGFVFDQIYFLLAVIFLMASQSAFFSPSKYGILPELLEEKRLSWGNGIFSAGTMIAIIAGTGLAGFLSDSFKEGLHWIGIILVGLSLIGLFTSTYITKVPPANPLKKFKANFFGEVFRQFKKVRKDRVLFLAVLGNVYFWSLGIVLQTSVLLYGKDLLNLSDTGSGILQACMAIGIGVGSFMAGYLSGNKIEYGFIPLGALGIGVFSFLVAVGAFPLQFLVAEISTLQEWLGYRDLIEENIANVIWNQSLDVYQAGMWFVLLGVMCGFFIVPIMAIIQKRPAPDEKGGVIAMETWFTNVGMLVAIQGIYTLLTVVLGFAPDKVLLVCSIATFIATAYIIYLLPDSLVRLLGFFTTKTIYRLNIVGRDNIPERGGALFVCNHLSFIDVLLLQASTDRPIRFIMYAGYMKQKVMGTFARIMKCIPISSESRPRDLIKSLKVASQAIRDGEVVCIFAEGQITRTGQMLPFRRGYEKIMKDVDAPIVPIHLDGVWGSIFSYSRSRFFFKL</sequence>
<feature type="transmembrane region" description="Helical" evidence="7">
    <location>
        <begin position="270"/>
        <end position="290"/>
    </location>
</feature>
<dbReference type="AlphaFoldDB" id="A0A382AST2"/>
<dbReference type="CDD" id="cd06173">
    <property type="entry name" value="MFS_MefA_like"/>
    <property type="match status" value="1"/>
</dbReference>
<gene>
    <name evidence="9" type="ORF">METZ01_LOCUS157258</name>
</gene>
<evidence type="ECO:0000256" key="1">
    <source>
        <dbReference type="ARBA" id="ARBA00004651"/>
    </source>
</evidence>
<dbReference type="SUPFAM" id="SSF69593">
    <property type="entry name" value="Glycerol-3-phosphate (1)-acyltransferase"/>
    <property type="match status" value="1"/>
</dbReference>
<keyword evidence="2" id="KW-0813">Transport</keyword>
<feature type="transmembrane region" description="Helical" evidence="7">
    <location>
        <begin position="427"/>
        <end position="446"/>
    </location>
</feature>
<evidence type="ECO:0000256" key="7">
    <source>
        <dbReference type="SAM" id="Phobius"/>
    </source>
</evidence>
<dbReference type="InterPro" id="IPR002123">
    <property type="entry name" value="Plipid/glycerol_acylTrfase"/>
</dbReference>
<dbReference type="InterPro" id="IPR011701">
    <property type="entry name" value="MFS"/>
</dbReference>
<feature type="domain" description="Major facilitator superfamily (MFS) profile" evidence="8">
    <location>
        <begin position="21"/>
        <end position="450"/>
    </location>
</feature>
<keyword evidence="4 7" id="KW-0812">Transmembrane</keyword>
<dbReference type="PROSITE" id="PS50850">
    <property type="entry name" value="MFS"/>
    <property type="match status" value="1"/>
</dbReference>
<dbReference type="Pfam" id="PF01553">
    <property type="entry name" value="Acyltransferase"/>
    <property type="match status" value="1"/>
</dbReference>
<feature type="transmembrane region" description="Helical" evidence="7">
    <location>
        <begin position="360"/>
        <end position="381"/>
    </location>
</feature>
<dbReference type="InterPro" id="IPR020846">
    <property type="entry name" value="MFS_dom"/>
</dbReference>
<organism evidence="9">
    <name type="scientific">marine metagenome</name>
    <dbReference type="NCBI Taxonomy" id="408172"/>
    <lineage>
        <taxon>unclassified sequences</taxon>
        <taxon>metagenomes</taxon>
        <taxon>ecological metagenomes</taxon>
    </lineage>
</organism>
<dbReference type="Pfam" id="PF07690">
    <property type="entry name" value="MFS_1"/>
    <property type="match status" value="1"/>
</dbReference>
<feature type="transmembrane region" description="Helical" evidence="7">
    <location>
        <begin position="112"/>
        <end position="130"/>
    </location>
</feature>
<evidence type="ECO:0000256" key="5">
    <source>
        <dbReference type="ARBA" id="ARBA00022989"/>
    </source>
</evidence>
<name>A0A382AST2_9ZZZZ</name>
<feature type="transmembrane region" description="Helical" evidence="7">
    <location>
        <begin position="57"/>
        <end position="80"/>
    </location>
</feature>
<dbReference type="GO" id="GO:0005886">
    <property type="term" value="C:plasma membrane"/>
    <property type="evidence" value="ECO:0007669"/>
    <property type="project" value="UniProtKB-SubCell"/>
</dbReference>
<evidence type="ECO:0000259" key="8">
    <source>
        <dbReference type="PROSITE" id="PS50850"/>
    </source>
</evidence>
<reference evidence="9" key="1">
    <citation type="submission" date="2018-05" db="EMBL/GenBank/DDBJ databases">
        <authorList>
            <person name="Lanie J.A."/>
            <person name="Ng W.-L."/>
            <person name="Kazmierczak K.M."/>
            <person name="Andrzejewski T.M."/>
            <person name="Davidsen T.M."/>
            <person name="Wayne K.J."/>
            <person name="Tettelin H."/>
            <person name="Glass J.I."/>
            <person name="Rusch D."/>
            <person name="Podicherti R."/>
            <person name="Tsui H.-C.T."/>
            <person name="Winkler M.E."/>
        </authorList>
    </citation>
    <scope>NUCLEOTIDE SEQUENCE</scope>
</reference>
<keyword evidence="5 7" id="KW-1133">Transmembrane helix</keyword>
<evidence type="ECO:0000256" key="4">
    <source>
        <dbReference type="ARBA" id="ARBA00022692"/>
    </source>
</evidence>
<dbReference type="InterPro" id="IPR036259">
    <property type="entry name" value="MFS_trans_sf"/>
</dbReference>
<feature type="transmembrane region" description="Helical" evidence="7">
    <location>
        <begin position="87"/>
        <end position="106"/>
    </location>
</feature>
<evidence type="ECO:0000256" key="6">
    <source>
        <dbReference type="ARBA" id="ARBA00023136"/>
    </source>
</evidence>
<evidence type="ECO:0000256" key="3">
    <source>
        <dbReference type="ARBA" id="ARBA00022475"/>
    </source>
</evidence>
<dbReference type="PANTHER" id="PTHR43266:SF2">
    <property type="entry name" value="MAJOR FACILITATOR SUPERFAMILY (MFS) PROFILE DOMAIN-CONTAINING PROTEIN"/>
    <property type="match status" value="1"/>
</dbReference>
<keyword evidence="6 7" id="KW-0472">Membrane</keyword>
<dbReference type="SUPFAM" id="SSF103473">
    <property type="entry name" value="MFS general substrate transporter"/>
    <property type="match status" value="1"/>
</dbReference>
<dbReference type="GO" id="GO:0016746">
    <property type="term" value="F:acyltransferase activity"/>
    <property type="evidence" value="ECO:0007669"/>
    <property type="project" value="InterPro"/>
</dbReference>
<feature type="transmembrane region" description="Helical" evidence="7">
    <location>
        <begin position="402"/>
        <end position="421"/>
    </location>
</feature>
<dbReference type="CDD" id="cd07989">
    <property type="entry name" value="LPLAT_AGPAT-like"/>
    <property type="match status" value="1"/>
</dbReference>
<dbReference type="Gene3D" id="1.20.1250.20">
    <property type="entry name" value="MFS general substrate transporter like domains"/>
    <property type="match status" value="1"/>
</dbReference>
<feature type="transmembrane region" description="Helical" evidence="7">
    <location>
        <begin position="178"/>
        <end position="201"/>
    </location>
</feature>